<dbReference type="RefSeq" id="WP_088818197.1">
    <property type="nucleotide sequence ID" value="NZ_FYEZ01000001.1"/>
</dbReference>
<dbReference type="Pfam" id="PF00005">
    <property type="entry name" value="ABC_tran"/>
    <property type="match status" value="1"/>
</dbReference>
<dbReference type="SMART" id="SM00382">
    <property type="entry name" value="AAA"/>
    <property type="match status" value="1"/>
</dbReference>
<evidence type="ECO:0000313" key="6">
    <source>
        <dbReference type="EMBL" id="SNC65508.1"/>
    </source>
</evidence>
<dbReference type="EMBL" id="FYEZ01000001">
    <property type="protein sequence ID" value="SNC65508.1"/>
    <property type="molecule type" value="Genomic_DNA"/>
</dbReference>
<keyword evidence="3" id="KW-0547">Nucleotide-binding</keyword>
<dbReference type="Proteomes" id="UP000198122">
    <property type="component" value="Unassembled WGS sequence"/>
</dbReference>
<dbReference type="InterPro" id="IPR017871">
    <property type="entry name" value="ABC_transporter-like_CS"/>
</dbReference>
<proteinExistence type="inferred from homology"/>
<dbReference type="PROSITE" id="PS00211">
    <property type="entry name" value="ABC_TRANSPORTER_1"/>
    <property type="match status" value="1"/>
</dbReference>
<dbReference type="PROSITE" id="PS50893">
    <property type="entry name" value="ABC_TRANSPORTER_2"/>
    <property type="match status" value="1"/>
</dbReference>
<dbReference type="Gene3D" id="3.40.50.300">
    <property type="entry name" value="P-loop containing nucleotide triphosphate hydrolases"/>
    <property type="match status" value="1"/>
</dbReference>
<dbReference type="AlphaFoldDB" id="A0A212THH5"/>
<evidence type="ECO:0000256" key="1">
    <source>
        <dbReference type="ARBA" id="ARBA00005417"/>
    </source>
</evidence>
<evidence type="ECO:0000256" key="3">
    <source>
        <dbReference type="ARBA" id="ARBA00022741"/>
    </source>
</evidence>
<dbReference type="InterPro" id="IPR027417">
    <property type="entry name" value="P-loop_NTPase"/>
</dbReference>
<comment type="similarity">
    <text evidence="1">Belongs to the ABC transporter superfamily.</text>
</comment>
<gene>
    <name evidence="6" type="ORF">SAMN05445756_1347</name>
</gene>
<reference evidence="6 7" key="1">
    <citation type="submission" date="2017-06" db="EMBL/GenBank/DDBJ databases">
        <authorList>
            <person name="Kim H.J."/>
            <person name="Triplett B.A."/>
        </authorList>
    </citation>
    <scope>NUCLEOTIDE SEQUENCE [LARGE SCALE GENOMIC DNA]</scope>
    <source>
        <strain evidence="6 7">DSM 22179</strain>
    </source>
</reference>
<dbReference type="PANTHER" id="PTHR43335">
    <property type="entry name" value="ABC TRANSPORTER, ATP-BINDING PROTEIN"/>
    <property type="match status" value="1"/>
</dbReference>
<dbReference type="PANTHER" id="PTHR43335:SF2">
    <property type="entry name" value="ABC TRANSPORTER, ATP-BINDING PROTEIN"/>
    <property type="match status" value="1"/>
</dbReference>
<organism evidence="6 7">
    <name type="scientific">Kytococcus aerolatus</name>
    <dbReference type="NCBI Taxonomy" id="592308"/>
    <lineage>
        <taxon>Bacteria</taxon>
        <taxon>Bacillati</taxon>
        <taxon>Actinomycetota</taxon>
        <taxon>Actinomycetes</taxon>
        <taxon>Micrococcales</taxon>
        <taxon>Kytococcaceae</taxon>
        <taxon>Kytococcus</taxon>
    </lineage>
</organism>
<keyword evidence="2" id="KW-0813">Transport</keyword>
<evidence type="ECO:0000313" key="7">
    <source>
        <dbReference type="Proteomes" id="UP000198122"/>
    </source>
</evidence>
<protein>
    <submittedName>
        <fullName evidence="6">ABC-2 type transport system ATP-binding protein</fullName>
    </submittedName>
</protein>
<evidence type="ECO:0000256" key="4">
    <source>
        <dbReference type="ARBA" id="ARBA00022840"/>
    </source>
</evidence>
<dbReference type="InterPro" id="IPR003439">
    <property type="entry name" value="ABC_transporter-like_ATP-bd"/>
</dbReference>
<feature type="domain" description="ABC transporter" evidence="5">
    <location>
        <begin position="5"/>
        <end position="239"/>
    </location>
</feature>
<dbReference type="GO" id="GO:0005524">
    <property type="term" value="F:ATP binding"/>
    <property type="evidence" value="ECO:0007669"/>
    <property type="project" value="UniProtKB-KW"/>
</dbReference>
<dbReference type="SUPFAM" id="SSF52540">
    <property type="entry name" value="P-loop containing nucleoside triphosphate hydrolases"/>
    <property type="match status" value="1"/>
</dbReference>
<evidence type="ECO:0000259" key="5">
    <source>
        <dbReference type="PROSITE" id="PS50893"/>
    </source>
</evidence>
<sequence length="253" mass="26516">MRPSLEVTTVSQRFGRRVAVDRVSFSAGPGVMGLLGPNGAGKSSLLSILATHVTPAEGSVMALGRTAFENGRPGSGLDAVRRDLGYLPQRFEVMGWSSVKRNVEVAAWSQGVPSGEVASAADRALDAVQLTDRARSRARSLSGGMRQRLGIACALAHDPKVVLLDEPTAALDPVQRQGLRDSLALIGQSRVVLISTHIVEDLAHIAERVLVMNEGALIFDGAVNELALHGSPGEVSPLEAGYRAILADGSIAA</sequence>
<evidence type="ECO:0000256" key="2">
    <source>
        <dbReference type="ARBA" id="ARBA00022448"/>
    </source>
</evidence>
<keyword evidence="4 6" id="KW-0067">ATP-binding</keyword>
<keyword evidence="7" id="KW-1185">Reference proteome</keyword>
<dbReference type="GO" id="GO:0016887">
    <property type="term" value="F:ATP hydrolysis activity"/>
    <property type="evidence" value="ECO:0007669"/>
    <property type="project" value="InterPro"/>
</dbReference>
<name>A0A212THH5_9MICO</name>
<accession>A0A212THH5</accession>
<dbReference type="InterPro" id="IPR003593">
    <property type="entry name" value="AAA+_ATPase"/>
</dbReference>